<dbReference type="OrthoDB" id="10005492at2759"/>
<dbReference type="Proteomes" id="UP000245119">
    <property type="component" value="Linkage Group LG7"/>
</dbReference>
<feature type="compositionally biased region" description="Acidic residues" evidence="2">
    <location>
        <begin position="13"/>
        <end position="22"/>
    </location>
</feature>
<reference evidence="3 4" key="1">
    <citation type="submission" date="2018-04" db="EMBL/GenBank/DDBJ databases">
        <title>The genome of golden apple snail Pomacea canaliculata provides insight into stress tolerance and invasive adaptation.</title>
        <authorList>
            <person name="Liu C."/>
            <person name="Liu B."/>
            <person name="Ren Y."/>
            <person name="Zhang Y."/>
            <person name="Wang H."/>
            <person name="Li S."/>
            <person name="Jiang F."/>
            <person name="Yin L."/>
            <person name="Zhang G."/>
            <person name="Qian W."/>
            <person name="Fan W."/>
        </authorList>
    </citation>
    <scope>NUCLEOTIDE SEQUENCE [LARGE SCALE GENOMIC DNA]</scope>
    <source>
        <strain evidence="3">SZHN2017</strain>
        <tissue evidence="3">Muscle</tissue>
    </source>
</reference>
<evidence type="ECO:0000313" key="3">
    <source>
        <dbReference type="EMBL" id="PVD27336.1"/>
    </source>
</evidence>
<dbReference type="EMBL" id="PZQS01000007">
    <property type="protein sequence ID" value="PVD27336.1"/>
    <property type="molecule type" value="Genomic_DNA"/>
</dbReference>
<accession>A0A2T7P1Q0</accession>
<keyword evidence="4" id="KW-1185">Reference proteome</keyword>
<dbReference type="InterPro" id="IPR039646">
    <property type="entry name" value="ZNHIT2"/>
</dbReference>
<dbReference type="PANTHER" id="PTHR15555">
    <property type="entry name" value="ZINC FINGER HIT DOMAIN CONTAINING PROTEIN 2 PROTEIN FON -RELATED"/>
    <property type="match status" value="1"/>
</dbReference>
<dbReference type="PANTHER" id="PTHR15555:SF0">
    <property type="entry name" value="ZINC FINGER HIT DOMAIN-CONTAINING PROTEIN 2"/>
    <property type="match status" value="1"/>
</dbReference>
<feature type="region of interest" description="Disordered" evidence="2">
    <location>
        <begin position="218"/>
        <end position="237"/>
    </location>
</feature>
<dbReference type="AlphaFoldDB" id="A0A2T7P1Q0"/>
<comment type="caution">
    <text evidence="3">The sequence shown here is derived from an EMBL/GenBank/DDBJ whole genome shotgun (WGS) entry which is preliminary data.</text>
</comment>
<proteinExistence type="predicted"/>
<evidence type="ECO:0000256" key="2">
    <source>
        <dbReference type="SAM" id="MobiDB-lite"/>
    </source>
</evidence>
<keyword evidence="1" id="KW-0175">Coiled coil</keyword>
<dbReference type="STRING" id="400727.A0A2T7P1Q0"/>
<evidence type="ECO:0000256" key="1">
    <source>
        <dbReference type="SAM" id="Coils"/>
    </source>
</evidence>
<feature type="region of interest" description="Disordered" evidence="2">
    <location>
        <begin position="1"/>
        <end position="30"/>
    </location>
</feature>
<gene>
    <name evidence="3" type="ORF">C0Q70_12492</name>
</gene>
<name>A0A2T7P1Q0_POMCA</name>
<evidence type="ECO:0008006" key="5">
    <source>
        <dbReference type="Google" id="ProtNLM"/>
    </source>
</evidence>
<feature type="coiled-coil region" evidence="1">
    <location>
        <begin position="186"/>
        <end position="213"/>
    </location>
</feature>
<protein>
    <recommendedName>
        <fullName evidence="5">Zinc finger HIT domain-containing protein 2</fullName>
    </recommendedName>
</protein>
<organism evidence="3 4">
    <name type="scientific">Pomacea canaliculata</name>
    <name type="common">Golden apple snail</name>
    <dbReference type="NCBI Taxonomy" id="400727"/>
    <lineage>
        <taxon>Eukaryota</taxon>
        <taxon>Metazoa</taxon>
        <taxon>Spiralia</taxon>
        <taxon>Lophotrochozoa</taxon>
        <taxon>Mollusca</taxon>
        <taxon>Gastropoda</taxon>
        <taxon>Caenogastropoda</taxon>
        <taxon>Architaenioglossa</taxon>
        <taxon>Ampullarioidea</taxon>
        <taxon>Ampullariidae</taxon>
        <taxon>Pomacea</taxon>
    </lineage>
</organism>
<evidence type="ECO:0000313" key="4">
    <source>
        <dbReference type="Proteomes" id="UP000245119"/>
    </source>
</evidence>
<sequence>MLAKEQQENLTVDSDDDEEPEDLSERLQGLDFDKDSQKIWDRLTEKEQEEFARMLKDGRLANLVDTWTPWWTNKSSKPSADIKFSVINVLSAYVFITRLHNGNHHDCPVESAEELLSVAAVFKENQSFHGAQEAIQSVLQAIEKAGSAFSVHPGYPVVLLEDVLHLISPHFLEPVAAVISALSDISALLKKANQELKKECKRAEMEEQRLLEVQIEQQRKSGKLNSYSEKPDKQEVR</sequence>